<evidence type="ECO:0000256" key="7">
    <source>
        <dbReference type="ARBA" id="ARBA00022989"/>
    </source>
</evidence>
<dbReference type="InterPro" id="IPR035906">
    <property type="entry name" value="MetI-like_sf"/>
</dbReference>
<dbReference type="RefSeq" id="WP_119947290.1">
    <property type="nucleotide sequence ID" value="NZ_PTTJ01000149.1"/>
</dbReference>
<dbReference type="PROSITE" id="PS50893">
    <property type="entry name" value="ABC_TRANSPORTER_2"/>
    <property type="match status" value="1"/>
</dbReference>
<evidence type="ECO:0000256" key="9">
    <source>
        <dbReference type="SAM" id="Phobius"/>
    </source>
</evidence>
<evidence type="ECO:0000256" key="5">
    <source>
        <dbReference type="ARBA" id="ARBA00022741"/>
    </source>
</evidence>
<keyword evidence="7 9" id="KW-1133">Transmembrane helix</keyword>
<feature type="transmembrane region" description="Helical" evidence="9">
    <location>
        <begin position="250"/>
        <end position="271"/>
    </location>
</feature>
<keyword evidence="3" id="KW-0813">Transport</keyword>
<feature type="domain" description="ABC transporter" evidence="10">
    <location>
        <begin position="4"/>
        <end position="239"/>
    </location>
</feature>
<organism evidence="11 12">
    <name type="scientific">Streptococcus pseudopneumoniae</name>
    <dbReference type="NCBI Taxonomy" id="257758"/>
    <lineage>
        <taxon>Bacteria</taxon>
        <taxon>Bacillati</taxon>
        <taxon>Bacillota</taxon>
        <taxon>Bacilli</taxon>
        <taxon>Lactobacillales</taxon>
        <taxon>Streptococcaceae</taxon>
        <taxon>Streptococcus</taxon>
    </lineage>
</organism>
<keyword evidence="8 9" id="KW-0472">Membrane</keyword>
<evidence type="ECO:0000256" key="1">
    <source>
        <dbReference type="ARBA" id="ARBA00004141"/>
    </source>
</evidence>
<sequence length="285" mass="31532">MALVEFEHVEKYYGDYHALRDINLRFEKGQVVALLGPSGSGKSTLIRTINGLEAVDKGSLLVNGHQVAGASQKDLVPLRKEVGMVFQHFNLYPHKTVLENVTLAPIKVLGIDKKEAEKTAQKYLEFVNMWDKKDSYPAMLSGGQKQRIAIARGLAMHPELLLFDEPTSALDPETIGDVLAVMQKLAHDGMNMIIVTHEMGFAREVAFRIILPPLTNQIVNLIKNTSTVAIISGVDLMFVTKSWSALNGNYIPAFLGAALLYFALCFPVAQFGRKMEQANKKAYSL</sequence>
<dbReference type="SUPFAM" id="SSF52540">
    <property type="entry name" value="P-loop containing nucleoside triphosphate hydrolases"/>
    <property type="match status" value="1"/>
</dbReference>
<dbReference type="GO" id="GO:0005524">
    <property type="term" value="F:ATP binding"/>
    <property type="evidence" value="ECO:0007669"/>
    <property type="project" value="UniProtKB-KW"/>
</dbReference>
<name>A0A3A4N178_9STRE</name>
<dbReference type="InterPro" id="IPR027417">
    <property type="entry name" value="P-loop_NTPase"/>
</dbReference>
<dbReference type="InterPro" id="IPR003593">
    <property type="entry name" value="AAA+_ATPase"/>
</dbReference>
<reference evidence="12" key="1">
    <citation type="submission" date="2018-02" db="EMBL/GenBank/DDBJ databases">
        <authorList>
            <person name="Handem S."/>
        </authorList>
    </citation>
    <scope>NUCLEOTIDE SEQUENCE [LARGE SCALE GENOMIC DNA]</scope>
    <source>
        <strain evidence="12">Spain3473</strain>
    </source>
</reference>
<dbReference type="CDD" id="cd03262">
    <property type="entry name" value="ABC_HisP_GlnQ"/>
    <property type="match status" value="1"/>
</dbReference>
<evidence type="ECO:0000256" key="2">
    <source>
        <dbReference type="ARBA" id="ARBA00005417"/>
    </source>
</evidence>
<evidence type="ECO:0000256" key="6">
    <source>
        <dbReference type="ARBA" id="ARBA00022840"/>
    </source>
</evidence>
<dbReference type="Pfam" id="PF00005">
    <property type="entry name" value="ABC_tran"/>
    <property type="match status" value="1"/>
</dbReference>
<evidence type="ECO:0000259" key="10">
    <source>
        <dbReference type="PROSITE" id="PS50893"/>
    </source>
</evidence>
<evidence type="ECO:0000256" key="3">
    <source>
        <dbReference type="ARBA" id="ARBA00022448"/>
    </source>
</evidence>
<dbReference type="GO" id="GO:0016887">
    <property type="term" value="F:ATP hydrolysis activity"/>
    <property type="evidence" value="ECO:0007669"/>
    <property type="project" value="InterPro"/>
</dbReference>
<comment type="similarity">
    <text evidence="2">Belongs to the ABC transporter superfamily.</text>
</comment>
<dbReference type="PROSITE" id="PS00211">
    <property type="entry name" value="ABC_TRANSPORTER_1"/>
    <property type="match status" value="1"/>
</dbReference>
<dbReference type="InterPro" id="IPR017871">
    <property type="entry name" value="ABC_transporter-like_CS"/>
</dbReference>
<dbReference type="GO" id="GO:0016020">
    <property type="term" value="C:membrane"/>
    <property type="evidence" value="ECO:0007669"/>
    <property type="project" value="UniProtKB-SubCell"/>
</dbReference>
<dbReference type="AlphaFoldDB" id="A0A3A4N178"/>
<evidence type="ECO:0000313" key="12">
    <source>
        <dbReference type="Proteomes" id="UP000265600"/>
    </source>
</evidence>
<protein>
    <submittedName>
        <fullName evidence="11">Phosphate ABC transporter ATP-binding protein</fullName>
    </submittedName>
</protein>
<dbReference type="EMBL" id="PTTJ01000149">
    <property type="protein sequence ID" value="RJP07504.1"/>
    <property type="molecule type" value="Genomic_DNA"/>
</dbReference>
<comment type="subcellular location">
    <subcellularLocation>
        <location evidence="1">Membrane</location>
        <topology evidence="1">Multi-pass membrane protein</topology>
    </subcellularLocation>
</comment>
<dbReference type="PANTHER" id="PTHR43166">
    <property type="entry name" value="AMINO ACID IMPORT ATP-BINDING PROTEIN"/>
    <property type="match status" value="1"/>
</dbReference>
<proteinExistence type="inferred from homology"/>
<evidence type="ECO:0000256" key="4">
    <source>
        <dbReference type="ARBA" id="ARBA00022692"/>
    </source>
</evidence>
<dbReference type="Gene3D" id="1.10.3720.10">
    <property type="entry name" value="MetI-like"/>
    <property type="match status" value="1"/>
</dbReference>
<keyword evidence="4 9" id="KW-0812">Transmembrane</keyword>
<evidence type="ECO:0000313" key="11">
    <source>
        <dbReference type="EMBL" id="RJP07504.1"/>
    </source>
</evidence>
<gene>
    <name evidence="11" type="ORF">C5O69_11830</name>
</gene>
<dbReference type="SUPFAM" id="SSF161098">
    <property type="entry name" value="MetI-like"/>
    <property type="match status" value="1"/>
</dbReference>
<dbReference type="Gene3D" id="3.40.50.300">
    <property type="entry name" value="P-loop containing nucleotide triphosphate hydrolases"/>
    <property type="match status" value="1"/>
</dbReference>
<dbReference type="Proteomes" id="UP000265600">
    <property type="component" value="Unassembled WGS sequence"/>
</dbReference>
<dbReference type="InterPro" id="IPR003439">
    <property type="entry name" value="ABC_transporter-like_ATP-bd"/>
</dbReference>
<keyword evidence="6 11" id="KW-0067">ATP-binding</keyword>
<accession>A0A3A4N178</accession>
<comment type="caution">
    <text evidence="11">The sequence shown here is derived from an EMBL/GenBank/DDBJ whole genome shotgun (WGS) entry which is preliminary data.</text>
</comment>
<keyword evidence="5" id="KW-0547">Nucleotide-binding</keyword>
<dbReference type="PANTHER" id="PTHR43166:SF4">
    <property type="entry name" value="PHOSPHONATES IMPORT ATP-BINDING PROTEIN PHNC"/>
    <property type="match status" value="1"/>
</dbReference>
<dbReference type="InterPro" id="IPR050086">
    <property type="entry name" value="MetN_ABC_transporter-like"/>
</dbReference>
<evidence type="ECO:0000256" key="8">
    <source>
        <dbReference type="ARBA" id="ARBA00023136"/>
    </source>
</evidence>
<dbReference type="SMART" id="SM00382">
    <property type="entry name" value="AAA"/>
    <property type="match status" value="1"/>
</dbReference>